<proteinExistence type="inferred from homology"/>
<gene>
    <name evidence="8" type="primary">trpS</name>
    <name evidence="10" type="ORF">SAMN04488112_11514</name>
</gene>
<keyword evidence="11" id="KW-1185">Reference proteome</keyword>
<feature type="short sequence motif" description="'KMSKS' region" evidence="8">
    <location>
        <begin position="192"/>
        <end position="196"/>
    </location>
</feature>
<reference evidence="10 11" key="1">
    <citation type="submission" date="2016-10" db="EMBL/GenBank/DDBJ databases">
        <authorList>
            <person name="de Groot N.N."/>
        </authorList>
    </citation>
    <scope>NUCLEOTIDE SEQUENCE [LARGE SCALE GENOMIC DNA]</scope>
    <source>
        <strain evidence="10 11">DSM 45514</strain>
    </source>
</reference>
<dbReference type="Pfam" id="PF00579">
    <property type="entry name" value="tRNA-synt_1b"/>
    <property type="match status" value="1"/>
</dbReference>
<evidence type="ECO:0000313" key="11">
    <source>
        <dbReference type="Proteomes" id="UP000199387"/>
    </source>
</evidence>
<dbReference type="GO" id="GO:0005829">
    <property type="term" value="C:cytosol"/>
    <property type="evidence" value="ECO:0007669"/>
    <property type="project" value="TreeGrafter"/>
</dbReference>
<dbReference type="EC" id="6.1.1.2" evidence="8"/>
<dbReference type="PANTHER" id="PTHR43766">
    <property type="entry name" value="TRYPTOPHAN--TRNA LIGASE, MITOCHONDRIAL"/>
    <property type="match status" value="1"/>
</dbReference>
<comment type="similarity">
    <text evidence="1 8 9">Belongs to the class-I aminoacyl-tRNA synthetase family.</text>
</comment>
<dbReference type="InterPro" id="IPR002305">
    <property type="entry name" value="aa-tRNA-synth_Ic"/>
</dbReference>
<dbReference type="PANTHER" id="PTHR43766:SF1">
    <property type="entry name" value="TRYPTOPHAN--TRNA LIGASE, MITOCHONDRIAL"/>
    <property type="match status" value="1"/>
</dbReference>
<sequence length="328" mass="36479">MKRVFSGMQPTGNLHLGNYIGALKQFIPLQEEAECFFCIVDLHALTVPRDPDDLRKRSLELAGIYLGAGLDPDKSNLFIQSHNPDHSEGAWLLQCVARMGELGRMTQFKDKGKGSESVTAGLFTYPVLMATDILLYQADTVPVGEDQTQHLELTRDLAERFNREYDEVFTLPHAQVTKTGARIMGLDNPEKKMSKSADSTFNQIGLLDDPDTVVKKFKRAVTDSENVIAYDPENKPGVSNLLGIYSEMSGEPVDSLVEQYQGKGYGHLKLDTAEAVIQVLKPLQERYREVMDSGEVESVLAKGAQRAREVSAETLKNMQEAMGLVPRR</sequence>
<dbReference type="FunFam" id="1.10.240.10:FF:000002">
    <property type="entry name" value="Tryptophan--tRNA ligase"/>
    <property type="match status" value="1"/>
</dbReference>
<dbReference type="Gene3D" id="3.40.50.620">
    <property type="entry name" value="HUPs"/>
    <property type="match status" value="1"/>
</dbReference>
<feature type="binding site" evidence="8">
    <location>
        <begin position="9"/>
        <end position="11"/>
    </location>
    <ligand>
        <name>ATP</name>
        <dbReference type="ChEBI" id="CHEBI:30616"/>
    </ligand>
</feature>
<keyword evidence="2 8" id="KW-0436">Ligase</keyword>
<organism evidence="10 11">
    <name type="scientific">Melghirimyces thermohalophilus</name>
    <dbReference type="NCBI Taxonomy" id="1236220"/>
    <lineage>
        <taxon>Bacteria</taxon>
        <taxon>Bacillati</taxon>
        <taxon>Bacillota</taxon>
        <taxon>Bacilli</taxon>
        <taxon>Bacillales</taxon>
        <taxon>Thermoactinomycetaceae</taxon>
        <taxon>Melghirimyces</taxon>
    </lineage>
</organism>
<feature type="binding site" evidence="8">
    <location>
        <begin position="144"/>
        <end position="146"/>
    </location>
    <ligand>
        <name>ATP</name>
        <dbReference type="ChEBI" id="CHEBI:30616"/>
    </ligand>
</feature>
<dbReference type="GO" id="GO:0004830">
    <property type="term" value="F:tryptophan-tRNA ligase activity"/>
    <property type="evidence" value="ECO:0007669"/>
    <property type="project" value="UniProtKB-UniRule"/>
</dbReference>
<comment type="catalytic activity">
    <reaction evidence="7 8">
        <text>tRNA(Trp) + L-tryptophan + ATP = L-tryptophyl-tRNA(Trp) + AMP + diphosphate + H(+)</text>
        <dbReference type="Rhea" id="RHEA:24080"/>
        <dbReference type="Rhea" id="RHEA-COMP:9671"/>
        <dbReference type="Rhea" id="RHEA-COMP:9705"/>
        <dbReference type="ChEBI" id="CHEBI:15378"/>
        <dbReference type="ChEBI" id="CHEBI:30616"/>
        <dbReference type="ChEBI" id="CHEBI:33019"/>
        <dbReference type="ChEBI" id="CHEBI:57912"/>
        <dbReference type="ChEBI" id="CHEBI:78442"/>
        <dbReference type="ChEBI" id="CHEBI:78535"/>
        <dbReference type="ChEBI" id="CHEBI:456215"/>
        <dbReference type="EC" id="6.1.1.2"/>
    </reaction>
</comment>
<evidence type="ECO:0000256" key="8">
    <source>
        <dbReference type="HAMAP-Rule" id="MF_00140"/>
    </source>
</evidence>
<evidence type="ECO:0000256" key="7">
    <source>
        <dbReference type="ARBA" id="ARBA00049929"/>
    </source>
</evidence>
<comment type="subunit">
    <text evidence="8">Homodimer.</text>
</comment>
<dbReference type="NCBIfam" id="TIGR00233">
    <property type="entry name" value="trpS"/>
    <property type="match status" value="1"/>
</dbReference>
<evidence type="ECO:0000256" key="9">
    <source>
        <dbReference type="RuleBase" id="RU363036"/>
    </source>
</evidence>
<dbReference type="InterPro" id="IPR002306">
    <property type="entry name" value="Trp-tRNA-ligase"/>
</dbReference>
<dbReference type="PRINTS" id="PR01039">
    <property type="entry name" value="TRNASYNTHTRP"/>
</dbReference>
<dbReference type="CDD" id="cd00806">
    <property type="entry name" value="TrpRS_core"/>
    <property type="match status" value="1"/>
</dbReference>
<dbReference type="InterPro" id="IPR001412">
    <property type="entry name" value="aa-tRNA-synth_I_CS"/>
</dbReference>
<evidence type="ECO:0000256" key="4">
    <source>
        <dbReference type="ARBA" id="ARBA00022840"/>
    </source>
</evidence>
<accession>A0A1G6P2D8</accession>
<feature type="binding site" evidence="8">
    <location>
        <begin position="17"/>
        <end position="18"/>
    </location>
    <ligand>
        <name>ATP</name>
        <dbReference type="ChEBI" id="CHEBI:30616"/>
    </ligand>
</feature>
<keyword evidence="5 8" id="KW-0648">Protein biosynthesis</keyword>
<keyword evidence="6 8" id="KW-0030">Aminoacyl-tRNA synthetase</keyword>
<dbReference type="InterPro" id="IPR050203">
    <property type="entry name" value="Trp-tRNA_synthetase"/>
</dbReference>
<dbReference type="Proteomes" id="UP000199387">
    <property type="component" value="Unassembled WGS sequence"/>
</dbReference>
<dbReference type="RefSeq" id="WP_091571305.1">
    <property type="nucleotide sequence ID" value="NZ_FMZA01000015.1"/>
</dbReference>
<keyword evidence="4 8" id="KW-0067">ATP-binding</keyword>
<feature type="binding site" evidence="8">
    <location>
        <position position="183"/>
    </location>
    <ligand>
        <name>ATP</name>
        <dbReference type="ChEBI" id="CHEBI:30616"/>
    </ligand>
</feature>
<evidence type="ECO:0000313" key="10">
    <source>
        <dbReference type="EMBL" id="SDC73764.1"/>
    </source>
</evidence>
<dbReference type="SUPFAM" id="SSF52374">
    <property type="entry name" value="Nucleotidylyl transferase"/>
    <property type="match status" value="1"/>
</dbReference>
<evidence type="ECO:0000256" key="6">
    <source>
        <dbReference type="ARBA" id="ARBA00023146"/>
    </source>
</evidence>
<dbReference type="AlphaFoldDB" id="A0A1G6P2D8"/>
<dbReference type="EMBL" id="FMZA01000015">
    <property type="protein sequence ID" value="SDC73764.1"/>
    <property type="molecule type" value="Genomic_DNA"/>
</dbReference>
<name>A0A1G6P2D8_9BACL</name>
<dbReference type="InterPro" id="IPR014729">
    <property type="entry name" value="Rossmann-like_a/b/a_fold"/>
</dbReference>
<dbReference type="HAMAP" id="MF_00140_B">
    <property type="entry name" value="Trp_tRNA_synth_B"/>
    <property type="match status" value="1"/>
</dbReference>
<evidence type="ECO:0000256" key="3">
    <source>
        <dbReference type="ARBA" id="ARBA00022741"/>
    </source>
</evidence>
<dbReference type="GO" id="GO:0005524">
    <property type="term" value="F:ATP binding"/>
    <property type="evidence" value="ECO:0007669"/>
    <property type="project" value="UniProtKB-UniRule"/>
</dbReference>
<protein>
    <recommendedName>
        <fullName evidence="8">Tryptophan--tRNA ligase</fullName>
        <ecNumber evidence="8">6.1.1.2</ecNumber>
    </recommendedName>
    <alternativeName>
        <fullName evidence="8">Tryptophanyl-tRNA synthetase</fullName>
        <shortName evidence="8">TrpRS</shortName>
    </alternativeName>
</protein>
<evidence type="ECO:0000256" key="1">
    <source>
        <dbReference type="ARBA" id="ARBA00005594"/>
    </source>
</evidence>
<feature type="binding site" evidence="8">
    <location>
        <begin position="192"/>
        <end position="196"/>
    </location>
    <ligand>
        <name>ATP</name>
        <dbReference type="ChEBI" id="CHEBI:30616"/>
    </ligand>
</feature>
<dbReference type="OrthoDB" id="9801042at2"/>
<dbReference type="GO" id="GO:0006436">
    <property type="term" value="P:tryptophanyl-tRNA aminoacylation"/>
    <property type="evidence" value="ECO:0007669"/>
    <property type="project" value="UniProtKB-UniRule"/>
</dbReference>
<feature type="short sequence motif" description="'HIGH' region" evidence="8">
    <location>
        <begin position="10"/>
        <end position="18"/>
    </location>
</feature>
<dbReference type="STRING" id="1236220.SAMN04488112_11514"/>
<evidence type="ECO:0000256" key="5">
    <source>
        <dbReference type="ARBA" id="ARBA00022917"/>
    </source>
</evidence>
<evidence type="ECO:0000256" key="2">
    <source>
        <dbReference type="ARBA" id="ARBA00022598"/>
    </source>
</evidence>
<feature type="binding site" evidence="8">
    <location>
        <position position="132"/>
    </location>
    <ligand>
        <name>L-tryptophan</name>
        <dbReference type="ChEBI" id="CHEBI:57912"/>
    </ligand>
</feature>
<dbReference type="PROSITE" id="PS00178">
    <property type="entry name" value="AA_TRNA_LIGASE_I"/>
    <property type="match status" value="1"/>
</dbReference>
<dbReference type="Gene3D" id="1.10.240.10">
    <property type="entry name" value="Tyrosyl-Transfer RNA Synthetase"/>
    <property type="match status" value="1"/>
</dbReference>
<keyword evidence="8" id="KW-0963">Cytoplasm</keyword>
<keyword evidence="3 8" id="KW-0547">Nucleotide-binding</keyword>
<comment type="function">
    <text evidence="8">Catalyzes the attachment of tryptophan to tRNA(Trp).</text>
</comment>
<dbReference type="InterPro" id="IPR024109">
    <property type="entry name" value="Trp-tRNA-ligase_bac-type"/>
</dbReference>
<comment type="subcellular location">
    <subcellularLocation>
        <location evidence="8">Cytoplasm</location>
    </subcellularLocation>
</comment>